<dbReference type="Proteomes" id="UP000631421">
    <property type="component" value="Unassembled WGS sequence"/>
</dbReference>
<evidence type="ECO:0000313" key="2">
    <source>
        <dbReference type="EMBL" id="MBD2151542.1"/>
    </source>
</evidence>
<organism evidence="2 3">
    <name type="scientific">Pseudanabaena cinerea FACHB-1277</name>
    <dbReference type="NCBI Taxonomy" id="2949581"/>
    <lineage>
        <taxon>Bacteria</taxon>
        <taxon>Bacillati</taxon>
        <taxon>Cyanobacteriota</taxon>
        <taxon>Cyanophyceae</taxon>
        <taxon>Pseudanabaenales</taxon>
        <taxon>Pseudanabaenaceae</taxon>
        <taxon>Pseudanabaena</taxon>
        <taxon>Pseudanabaena cinerea</taxon>
    </lineage>
</organism>
<reference evidence="2" key="1">
    <citation type="journal article" date="2015" name="ISME J.">
        <title>Draft Genome Sequence of Streptomyces incarnatus NRRL8089, which Produces the Nucleoside Antibiotic Sinefungin.</title>
        <authorList>
            <person name="Oshima K."/>
            <person name="Hattori M."/>
            <person name="Shimizu H."/>
            <person name="Fukuda K."/>
            <person name="Nemoto M."/>
            <person name="Inagaki K."/>
            <person name="Tamura T."/>
        </authorList>
    </citation>
    <scope>NUCLEOTIDE SEQUENCE</scope>
    <source>
        <strain evidence="2">FACHB-1277</strain>
    </source>
</reference>
<dbReference type="Pfam" id="PF12728">
    <property type="entry name" value="HTH_17"/>
    <property type="match status" value="1"/>
</dbReference>
<feature type="domain" description="Helix-turn-helix" evidence="1">
    <location>
        <begin position="73"/>
        <end position="121"/>
    </location>
</feature>
<protein>
    <submittedName>
        <fullName evidence="2">Helix-turn-helix domain-containing protein</fullName>
    </submittedName>
</protein>
<keyword evidence="3" id="KW-1185">Reference proteome</keyword>
<name>A0A926UWY8_9CYAN</name>
<accession>A0A926UWY8</accession>
<dbReference type="RefSeq" id="WP_190351962.1">
    <property type="nucleotide sequence ID" value="NZ_JACJPY010000057.1"/>
</dbReference>
<dbReference type="GO" id="GO:0003677">
    <property type="term" value="F:DNA binding"/>
    <property type="evidence" value="ECO:0007669"/>
    <property type="project" value="InterPro"/>
</dbReference>
<reference evidence="2" key="2">
    <citation type="submission" date="2020-08" db="EMBL/GenBank/DDBJ databases">
        <authorList>
            <person name="Chen M."/>
            <person name="Teng W."/>
            <person name="Zhao L."/>
            <person name="Hu C."/>
            <person name="Zhou Y."/>
            <person name="Han B."/>
            <person name="Song L."/>
            <person name="Shu W."/>
        </authorList>
    </citation>
    <scope>NUCLEOTIDE SEQUENCE</scope>
    <source>
        <strain evidence="2">FACHB-1277</strain>
    </source>
</reference>
<dbReference type="AlphaFoldDB" id="A0A926UWY8"/>
<dbReference type="InterPro" id="IPR010093">
    <property type="entry name" value="SinI_DNA-bd"/>
</dbReference>
<dbReference type="NCBIfam" id="TIGR01764">
    <property type="entry name" value="excise"/>
    <property type="match status" value="1"/>
</dbReference>
<dbReference type="EMBL" id="JACJPY010000057">
    <property type="protein sequence ID" value="MBD2151542.1"/>
    <property type="molecule type" value="Genomic_DNA"/>
</dbReference>
<comment type="caution">
    <text evidence="2">The sequence shown here is derived from an EMBL/GenBank/DDBJ whole genome shotgun (WGS) entry which is preliminary data.</text>
</comment>
<evidence type="ECO:0000259" key="1">
    <source>
        <dbReference type="Pfam" id="PF12728"/>
    </source>
</evidence>
<proteinExistence type="predicted"/>
<evidence type="ECO:0000313" key="3">
    <source>
        <dbReference type="Proteomes" id="UP000631421"/>
    </source>
</evidence>
<sequence length="156" mass="17812">MLNDLPDSVFAPEPDTLPIQRLEAMLEKAYPKLVGLDGEEIMLPDSIYQALRQVIHMMASGQVISLVPYNLHLSTIQASDLLNVSRPYLYKLLDQGDIPYIKVGTHRRVQFQDLMQYKKQRDAQRHQALSELTELSQELGFYTPEDDRLTEAISPA</sequence>
<dbReference type="InterPro" id="IPR041657">
    <property type="entry name" value="HTH_17"/>
</dbReference>
<gene>
    <name evidence="2" type="ORF">H6F44_15640</name>
</gene>